<dbReference type="Proteomes" id="UP001219525">
    <property type="component" value="Unassembled WGS sequence"/>
</dbReference>
<evidence type="ECO:0000256" key="1">
    <source>
        <dbReference type="SAM" id="MobiDB-lite"/>
    </source>
</evidence>
<comment type="caution">
    <text evidence="2">The sequence shown here is derived from an EMBL/GenBank/DDBJ whole genome shotgun (WGS) entry which is preliminary data.</text>
</comment>
<reference evidence="2" key="1">
    <citation type="submission" date="2023-03" db="EMBL/GenBank/DDBJ databases">
        <title>Massive genome expansion in bonnet fungi (Mycena s.s.) driven by repeated elements and novel gene families across ecological guilds.</title>
        <authorList>
            <consortium name="Lawrence Berkeley National Laboratory"/>
            <person name="Harder C.B."/>
            <person name="Miyauchi S."/>
            <person name="Viragh M."/>
            <person name="Kuo A."/>
            <person name="Thoen E."/>
            <person name="Andreopoulos B."/>
            <person name="Lu D."/>
            <person name="Skrede I."/>
            <person name="Drula E."/>
            <person name="Henrissat B."/>
            <person name="Morin E."/>
            <person name="Kohler A."/>
            <person name="Barry K."/>
            <person name="LaButti K."/>
            <person name="Morin E."/>
            <person name="Salamov A."/>
            <person name="Lipzen A."/>
            <person name="Mereny Z."/>
            <person name="Hegedus B."/>
            <person name="Baldrian P."/>
            <person name="Stursova M."/>
            <person name="Weitz H."/>
            <person name="Taylor A."/>
            <person name="Grigoriev I.V."/>
            <person name="Nagy L.G."/>
            <person name="Martin F."/>
            <person name="Kauserud H."/>
        </authorList>
    </citation>
    <scope>NUCLEOTIDE SEQUENCE</scope>
    <source>
        <strain evidence="2">9144</strain>
    </source>
</reference>
<gene>
    <name evidence="2" type="ORF">GGX14DRAFT_386212</name>
</gene>
<dbReference type="EMBL" id="JARJCW010000004">
    <property type="protein sequence ID" value="KAJ7225295.1"/>
    <property type="molecule type" value="Genomic_DNA"/>
</dbReference>
<accession>A0AAD6YNW7</accession>
<feature type="compositionally biased region" description="Basic residues" evidence="1">
    <location>
        <begin position="219"/>
        <end position="238"/>
    </location>
</feature>
<dbReference type="AlphaFoldDB" id="A0AAD6YNW7"/>
<keyword evidence="3" id="KW-1185">Reference proteome</keyword>
<evidence type="ECO:0000313" key="3">
    <source>
        <dbReference type="Proteomes" id="UP001219525"/>
    </source>
</evidence>
<name>A0AAD6YNW7_9AGAR</name>
<sequence>MPCGRHEAGVIGMAHKYGVLGGAYMQIDGVDIGVIGGWDGGYMHMSCVSRSRWGWGVGCGCGVGYMQTGGVDVGVGYGDDTMVRGVGSGDDVGVGRLRAQSGGDVRYPELKELWTVARCVVDAGQCQPMILEVVVASRHRTGGFSSTVRAVRGGEDGEQRVAQGGRGGQRVRARSARSGKDGEEGWCGAGQRGWGSAMCRMVGGGEKCVGGVMLATYHAKQRRQHPQQHLRQHPRQHSRPADGTKVMVTH</sequence>
<organism evidence="2 3">
    <name type="scientific">Mycena pura</name>
    <dbReference type="NCBI Taxonomy" id="153505"/>
    <lineage>
        <taxon>Eukaryota</taxon>
        <taxon>Fungi</taxon>
        <taxon>Dikarya</taxon>
        <taxon>Basidiomycota</taxon>
        <taxon>Agaricomycotina</taxon>
        <taxon>Agaricomycetes</taxon>
        <taxon>Agaricomycetidae</taxon>
        <taxon>Agaricales</taxon>
        <taxon>Marasmiineae</taxon>
        <taxon>Mycenaceae</taxon>
        <taxon>Mycena</taxon>
    </lineage>
</organism>
<protein>
    <submittedName>
        <fullName evidence="2">Uncharacterized protein</fullName>
    </submittedName>
</protein>
<evidence type="ECO:0000313" key="2">
    <source>
        <dbReference type="EMBL" id="KAJ7225295.1"/>
    </source>
</evidence>
<proteinExistence type="predicted"/>
<feature type="region of interest" description="Disordered" evidence="1">
    <location>
        <begin position="151"/>
        <end position="186"/>
    </location>
</feature>
<feature type="region of interest" description="Disordered" evidence="1">
    <location>
        <begin position="219"/>
        <end position="250"/>
    </location>
</feature>